<dbReference type="Proteomes" id="UP000267029">
    <property type="component" value="Unassembled WGS sequence"/>
</dbReference>
<feature type="region of interest" description="Disordered" evidence="1">
    <location>
        <begin position="1"/>
        <end position="28"/>
    </location>
</feature>
<accession>A0A0R3UBB1</accession>
<evidence type="ECO:0000313" key="2">
    <source>
        <dbReference type="EMBL" id="VDD78207.1"/>
    </source>
</evidence>
<name>A0A0R3UBB1_MESCO</name>
<protein>
    <submittedName>
        <fullName evidence="2 4">Uncharacterized protein</fullName>
    </submittedName>
</protein>
<reference evidence="2 3" key="1">
    <citation type="submission" date="2018-10" db="EMBL/GenBank/DDBJ databases">
        <authorList>
            <consortium name="Pathogen Informatics"/>
        </authorList>
    </citation>
    <scope>NUCLEOTIDE SEQUENCE [LARGE SCALE GENOMIC DNA]</scope>
</reference>
<feature type="region of interest" description="Disordered" evidence="1">
    <location>
        <begin position="285"/>
        <end position="306"/>
    </location>
</feature>
<dbReference type="AlphaFoldDB" id="A0A0R3UBB1"/>
<proteinExistence type="predicted"/>
<keyword evidence="3" id="KW-1185">Reference proteome</keyword>
<feature type="region of interest" description="Disordered" evidence="1">
    <location>
        <begin position="45"/>
        <end position="72"/>
    </location>
</feature>
<reference evidence="4" key="2">
    <citation type="submission" date="2019-11" db="UniProtKB">
        <authorList>
            <consortium name="WormBaseParasite"/>
        </authorList>
    </citation>
    <scope>IDENTIFICATION</scope>
</reference>
<dbReference type="WBParaSite" id="MCU_012595-RA">
    <property type="protein sequence ID" value="MCU_012595-RA"/>
    <property type="gene ID" value="MCU_012595"/>
</dbReference>
<sequence>MPEDYSSGVRWNQELLPPPPAPPPPRMLNSQFRVCRRIRRTSIRQHTHARTHNGDVSLRASKPVTTSPSNRTLGHRRHNLTTTALDLTFVGARMPVSLTRNDGIQLEPVHSWGRNCLGSGFVWRRMGDGAVHKCAVACGIIRPLRKYYFKDVYVESKWAEFGRNSTLLGVEFGASPFPLNDFSSLRISKQVSQELTSATTSDQLIDTKADFSDQLIGSKCHSNRPITGKQNDAFTTTCQSSRDLRFFRKHINAATAHRTTEHESLRGKPAATVVRRDRAYEKTARTVPTNQRRHDPISTSSRRRGNMQFGGNGTTSHATISPANLAYRTWGQTQCLMMPNHVGGSGPLLTRIPSTTTTPTTAASCFKSDPLRLHTTQPIRPLLVRHADASNLAHISHTHGRNVVGEDAR</sequence>
<evidence type="ECO:0000256" key="1">
    <source>
        <dbReference type="SAM" id="MobiDB-lite"/>
    </source>
</evidence>
<dbReference type="EMBL" id="UXSR01001388">
    <property type="protein sequence ID" value="VDD78207.1"/>
    <property type="molecule type" value="Genomic_DNA"/>
</dbReference>
<feature type="compositionally biased region" description="Pro residues" evidence="1">
    <location>
        <begin position="16"/>
        <end position="26"/>
    </location>
</feature>
<gene>
    <name evidence="2" type="ORF">MCOS_LOCUS4210</name>
</gene>
<evidence type="ECO:0000313" key="4">
    <source>
        <dbReference type="WBParaSite" id="MCU_012595-RA"/>
    </source>
</evidence>
<feature type="compositionally biased region" description="Polar residues" evidence="1">
    <location>
        <begin position="63"/>
        <end position="72"/>
    </location>
</feature>
<evidence type="ECO:0000313" key="3">
    <source>
        <dbReference type="Proteomes" id="UP000267029"/>
    </source>
</evidence>
<organism evidence="4">
    <name type="scientific">Mesocestoides corti</name>
    <name type="common">Flatworm</name>
    <dbReference type="NCBI Taxonomy" id="53468"/>
    <lineage>
        <taxon>Eukaryota</taxon>
        <taxon>Metazoa</taxon>
        <taxon>Spiralia</taxon>
        <taxon>Lophotrochozoa</taxon>
        <taxon>Platyhelminthes</taxon>
        <taxon>Cestoda</taxon>
        <taxon>Eucestoda</taxon>
        <taxon>Cyclophyllidea</taxon>
        <taxon>Mesocestoididae</taxon>
        <taxon>Mesocestoides</taxon>
    </lineage>
</organism>